<comment type="caution">
    <text evidence="8">The sequence shown here is derived from an EMBL/GenBank/DDBJ whole genome shotgun (WGS) entry which is preliminary data.</text>
</comment>
<keyword evidence="4" id="KW-0378">Hydrolase</keyword>
<feature type="region of interest" description="Disordered" evidence="5">
    <location>
        <begin position="136"/>
        <end position="158"/>
    </location>
</feature>
<proteinExistence type="inferred from homology"/>
<evidence type="ECO:0000256" key="4">
    <source>
        <dbReference type="ARBA" id="ARBA00022801"/>
    </source>
</evidence>
<evidence type="ECO:0000313" key="9">
    <source>
        <dbReference type="Proteomes" id="UP001597441"/>
    </source>
</evidence>
<dbReference type="Proteomes" id="UP001597441">
    <property type="component" value="Unassembled WGS sequence"/>
</dbReference>
<keyword evidence="9" id="KW-1185">Reference proteome</keyword>
<organism evidence="8 9">
    <name type="scientific">Gelatiniphilus marinus</name>
    <dbReference type="NCBI Taxonomy" id="1759464"/>
    <lineage>
        <taxon>Bacteria</taxon>
        <taxon>Pseudomonadati</taxon>
        <taxon>Bacteroidota</taxon>
        <taxon>Flavobacteriia</taxon>
        <taxon>Flavobacteriales</taxon>
        <taxon>Flavobacteriaceae</taxon>
        <taxon>Gelatiniphilus</taxon>
    </lineage>
</organism>
<reference evidence="9" key="1">
    <citation type="journal article" date="2019" name="Int. J. Syst. Evol. Microbiol.">
        <title>The Global Catalogue of Microorganisms (GCM) 10K type strain sequencing project: providing services to taxonomists for standard genome sequencing and annotation.</title>
        <authorList>
            <consortium name="The Broad Institute Genomics Platform"/>
            <consortium name="The Broad Institute Genome Sequencing Center for Infectious Disease"/>
            <person name="Wu L."/>
            <person name="Ma J."/>
        </authorList>
    </citation>
    <scope>NUCLEOTIDE SEQUENCE [LARGE SCALE GENOMIC DNA]</scope>
    <source>
        <strain evidence="9">KCTC 42903</strain>
    </source>
</reference>
<dbReference type="EMBL" id="JBHULK010000002">
    <property type="protein sequence ID" value="MFD2534900.1"/>
    <property type="molecule type" value="Genomic_DNA"/>
</dbReference>
<feature type="region of interest" description="Disordered" evidence="5">
    <location>
        <begin position="103"/>
        <end position="123"/>
    </location>
</feature>
<keyword evidence="8" id="KW-0255">Endonuclease</keyword>
<feature type="domain" description="Secretion system C-terminal sorting" evidence="7">
    <location>
        <begin position="287"/>
        <end position="355"/>
    </location>
</feature>
<keyword evidence="3 6" id="KW-0732">Signal</keyword>
<dbReference type="InterPro" id="IPR007346">
    <property type="entry name" value="Endonuclease-I"/>
</dbReference>
<dbReference type="PANTHER" id="PTHR33607:SF2">
    <property type="entry name" value="ENDONUCLEASE-1"/>
    <property type="match status" value="1"/>
</dbReference>
<evidence type="ECO:0000259" key="7">
    <source>
        <dbReference type="Pfam" id="PF18962"/>
    </source>
</evidence>
<dbReference type="SUPFAM" id="SSF54060">
    <property type="entry name" value="His-Me finger endonucleases"/>
    <property type="match status" value="1"/>
</dbReference>
<sequence>MKHFYTLLLLISISFYAFPQQAYYNGIDFDNLSGSDLKDALATRIISTHTNPLNYIWEACQNTDLDPMNNSNVLLIYGWENGTDGDVTNDLYRDVNNNGGSVGDWNREHTYPNSLGTPKLETGGKNMTSYSDAHNLRASDVQRNGQRGNKKFAAGSGNSKTVNGGTDWYPGDEWRGDVARVIMYMYLRYDSQCLPSNVSNGNTNALDSNMIDLLLYWNEADKVSAYEDARNTYHTSGDTYSQGNRNPFIDQPYLANMIWGIPAGQNAAEDRWNLLSINEYPLSSVKIYPNPLKNDYLNIKTKTSLSIEIYNVLGKRVLTNKVDAHNKTINVSSLAKGVYLVKLSSKNGSTTKKLVKQ</sequence>
<keyword evidence="2" id="KW-0540">Nuclease</keyword>
<evidence type="ECO:0000256" key="2">
    <source>
        <dbReference type="ARBA" id="ARBA00022722"/>
    </source>
</evidence>
<dbReference type="PANTHER" id="PTHR33607">
    <property type="entry name" value="ENDONUCLEASE-1"/>
    <property type="match status" value="1"/>
</dbReference>
<evidence type="ECO:0000256" key="5">
    <source>
        <dbReference type="SAM" id="MobiDB-lite"/>
    </source>
</evidence>
<feature type="signal peptide" evidence="6">
    <location>
        <begin position="1"/>
        <end position="22"/>
    </location>
</feature>
<gene>
    <name evidence="8" type="ORF">ACFSQS_07280</name>
</gene>
<name>A0ABW5JR18_9FLAO</name>
<protein>
    <submittedName>
        <fullName evidence="8">Endonuclease</fullName>
    </submittedName>
</protein>
<evidence type="ECO:0000256" key="3">
    <source>
        <dbReference type="ARBA" id="ARBA00022729"/>
    </source>
</evidence>
<comment type="similarity">
    <text evidence="1">Belongs to the EndA/NucM nuclease family.</text>
</comment>
<dbReference type="Pfam" id="PF04231">
    <property type="entry name" value="Endonuclease_1"/>
    <property type="match status" value="1"/>
</dbReference>
<dbReference type="InterPro" id="IPR044925">
    <property type="entry name" value="His-Me_finger_sf"/>
</dbReference>
<evidence type="ECO:0000256" key="1">
    <source>
        <dbReference type="ARBA" id="ARBA00006429"/>
    </source>
</evidence>
<evidence type="ECO:0000256" key="6">
    <source>
        <dbReference type="SAM" id="SignalP"/>
    </source>
</evidence>
<accession>A0ABW5JR18</accession>
<feature type="chain" id="PRO_5046833866" evidence="6">
    <location>
        <begin position="23"/>
        <end position="357"/>
    </location>
</feature>
<dbReference type="RefSeq" id="WP_388016344.1">
    <property type="nucleotide sequence ID" value="NZ_JBHUDT010000002.1"/>
</dbReference>
<dbReference type="InterPro" id="IPR026444">
    <property type="entry name" value="Secre_tail"/>
</dbReference>
<dbReference type="Pfam" id="PF18962">
    <property type="entry name" value="Por_Secre_tail"/>
    <property type="match status" value="1"/>
</dbReference>
<evidence type="ECO:0000313" key="8">
    <source>
        <dbReference type="EMBL" id="MFD2534900.1"/>
    </source>
</evidence>
<dbReference type="NCBIfam" id="TIGR04183">
    <property type="entry name" value="Por_Secre_tail"/>
    <property type="match status" value="1"/>
</dbReference>
<dbReference type="GO" id="GO:0004519">
    <property type="term" value="F:endonuclease activity"/>
    <property type="evidence" value="ECO:0007669"/>
    <property type="project" value="UniProtKB-KW"/>
</dbReference>